<sequence>MDKFTKDKWHRKQAVENFNKTWDLIEKKDRTKEEDLEMIHTAHASRFHWGLAGTPLNYARGEWQISRVYSLLKMGDSALLHGERSLDLCLQNNFGDFDLAFAYEAVARAYMVIGEEAKMEEYISLASKSAENIAKKDDKEYFISELNSIKLRSKA</sequence>
<accession>A0A1B1ZA27</accession>
<dbReference type="EMBL" id="CP016761">
    <property type="protein sequence ID" value="ANX14294.1"/>
    <property type="molecule type" value="Genomic_DNA"/>
</dbReference>
<dbReference type="KEGG" id="far:ABE41_019950"/>
<dbReference type="Proteomes" id="UP000077412">
    <property type="component" value="Chromosome"/>
</dbReference>
<dbReference type="STRING" id="255247.ABE41_019950"/>
<proteinExistence type="predicted"/>
<protein>
    <submittedName>
        <fullName evidence="1">Uncharacterized protein</fullName>
    </submittedName>
</protein>
<dbReference type="RefSeq" id="WP_066294256.1">
    <property type="nucleotide sequence ID" value="NZ_CP016761.1"/>
</dbReference>
<evidence type="ECO:0000313" key="2">
    <source>
        <dbReference type="Proteomes" id="UP000077412"/>
    </source>
</evidence>
<gene>
    <name evidence="1" type="ORF">ABE41_019950</name>
</gene>
<evidence type="ECO:0000313" key="1">
    <source>
        <dbReference type="EMBL" id="ANX14294.1"/>
    </source>
</evidence>
<organism evidence="1 2">
    <name type="scientific">Fictibacillus arsenicus</name>
    <dbReference type="NCBI Taxonomy" id="255247"/>
    <lineage>
        <taxon>Bacteria</taxon>
        <taxon>Bacillati</taxon>
        <taxon>Bacillota</taxon>
        <taxon>Bacilli</taxon>
        <taxon>Bacillales</taxon>
        <taxon>Fictibacillaceae</taxon>
        <taxon>Fictibacillus</taxon>
    </lineage>
</organism>
<dbReference type="OrthoDB" id="1952168at2"/>
<reference evidence="1 2" key="1">
    <citation type="submission" date="2016-08" db="EMBL/GenBank/DDBJ databases">
        <title>Complete genome sequence of Fictibacillus arsenicus G25-54, a strain with toxicity to nematodes and a potential arsenic-resistance activity.</title>
        <authorList>
            <person name="Zheng Z."/>
        </authorList>
    </citation>
    <scope>NUCLEOTIDE SEQUENCE [LARGE SCALE GENOMIC DNA]</scope>
    <source>
        <strain evidence="1 2">G25-54</strain>
    </source>
</reference>
<dbReference type="AlphaFoldDB" id="A0A1B1ZA27"/>
<name>A0A1B1ZA27_9BACL</name>
<keyword evidence="2" id="KW-1185">Reference proteome</keyword>